<dbReference type="EMBL" id="BTGU01000225">
    <property type="protein sequence ID" value="GMN65308.1"/>
    <property type="molecule type" value="Genomic_DNA"/>
</dbReference>
<proteinExistence type="predicted"/>
<feature type="compositionally biased region" description="Low complexity" evidence="1">
    <location>
        <begin position="171"/>
        <end position="181"/>
    </location>
</feature>
<reference evidence="2" key="1">
    <citation type="submission" date="2023-07" db="EMBL/GenBank/DDBJ databases">
        <title>draft genome sequence of fig (Ficus carica).</title>
        <authorList>
            <person name="Takahashi T."/>
            <person name="Nishimura K."/>
        </authorList>
    </citation>
    <scope>NUCLEOTIDE SEQUENCE</scope>
</reference>
<feature type="region of interest" description="Disordered" evidence="1">
    <location>
        <begin position="77"/>
        <end position="110"/>
    </location>
</feature>
<evidence type="ECO:0000313" key="3">
    <source>
        <dbReference type="Proteomes" id="UP001187192"/>
    </source>
</evidence>
<feature type="compositionally biased region" description="Polar residues" evidence="1">
    <location>
        <begin position="96"/>
        <end position="106"/>
    </location>
</feature>
<gene>
    <name evidence="2" type="ORF">TIFTF001_034378</name>
</gene>
<comment type="caution">
    <text evidence="2">The sequence shown here is derived from an EMBL/GenBank/DDBJ whole genome shotgun (WGS) entry which is preliminary data.</text>
</comment>
<keyword evidence="3" id="KW-1185">Reference proteome</keyword>
<dbReference type="Proteomes" id="UP001187192">
    <property type="component" value="Unassembled WGS sequence"/>
</dbReference>
<evidence type="ECO:0000313" key="2">
    <source>
        <dbReference type="EMBL" id="GMN65308.1"/>
    </source>
</evidence>
<accession>A0AA88E171</accession>
<evidence type="ECO:0000256" key="1">
    <source>
        <dbReference type="SAM" id="MobiDB-lite"/>
    </source>
</evidence>
<name>A0AA88E171_FICCA</name>
<feature type="region of interest" description="Disordered" evidence="1">
    <location>
        <begin position="133"/>
        <end position="191"/>
    </location>
</feature>
<dbReference type="AlphaFoldDB" id="A0AA88E171"/>
<protein>
    <submittedName>
        <fullName evidence="2">Uncharacterized protein</fullName>
    </submittedName>
</protein>
<feature type="compositionally biased region" description="Basic and acidic residues" evidence="1">
    <location>
        <begin position="133"/>
        <end position="154"/>
    </location>
</feature>
<organism evidence="2 3">
    <name type="scientific">Ficus carica</name>
    <name type="common">Common fig</name>
    <dbReference type="NCBI Taxonomy" id="3494"/>
    <lineage>
        <taxon>Eukaryota</taxon>
        <taxon>Viridiplantae</taxon>
        <taxon>Streptophyta</taxon>
        <taxon>Embryophyta</taxon>
        <taxon>Tracheophyta</taxon>
        <taxon>Spermatophyta</taxon>
        <taxon>Magnoliopsida</taxon>
        <taxon>eudicotyledons</taxon>
        <taxon>Gunneridae</taxon>
        <taxon>Pentapetalae</taxon>
        <taxon>rosids</taxon>
        <taxon>fabids</taxon>
        <taxon>Rosales</taxon>
        <taxon>Moraceae</taxon>
        <taxon>Ficeae</taxon>
        <taxon>Ficus</taxon>
    </lineage>
</organism>
<sequence length="216" mass="23919">MENNDLLQEKADPERNHDRRLLHLSLGKYHWFGSSSMSEHPDDQPREVQPGEVTIASRMPNPVVHYRARIVVTAEVATTSDQSEVSRGVPVAPSHGQRSGSSSPKTWGSRIADEDMDLVLGQLFPTRGLRIEEPMMTEREQRGSKRPSDQDRMARLQKIAKTSDGGKSRARASAAATSSRAGPLVPTKAPSDPLEVWVSHLRDERPAAIVPSSRSW</sequence>